<dbReference type="GO" id="GO:0016020">
    <property type="term" value="C:membrane"/>
    <property type="evidence" value="ECO:0007669"/>
    <property type="project" value="UniProtKB-SubCell"/>
</dbReference>
<feature type="domain" description="Tyrosine-protein phosphatase" evidence="10">
    <location>
        <begin position="899"/>
        <end position="1157"/>
    </location>
</feature>
<dbReference type="GO" id="GO:0016757">
    <property type="term" value="F:glycosyltransferase activity"/>
    <property type="evidence" value="ECO:0007669"/>
    <property type="project" value="UniProtKB-KW"/>
</dbReference>
<dbReference type="InterPro" id="IPR029044">
    <property type="entry name" value="Nucleotide-diphossugar_trans"/>
</dbReference>
<dbReference type="FunFam" id="3.90.190.10:FF:000013">
    <property type="entry name" value="receptor-type tyrosine-protein phosphatase zeta isoform X1"/>
    <property type="match status" value="1"/>
</dbReference>
<dbReference type="SMART" id="SM00404">
    <property type="entry name" value="PTPc_motif"/>
    <property type="match status" value="2"/>
</dbReference>
<dbReference type="SMART" id="SM00194">
    <property type="entry name" value="PTPc"/>
    <property type="match status" value="2"/>
</dbReference>
<proteinExistence type="predicted"/>
<comment type="subcellular location">
    <subcellularLocation>
        <location evidence="1">Membrane</location>
        <topology evidence="1">Single-pass type II membrane protein</topology>
    </subcellularLocation>
</comment>
<dbReference type="Gene3D" id="3.90.190.10">
    <property type="entry name" value="Protein tyrosine phosphatase superfamily"/>
    <property type="match status" value="2"/>
</dbReference>
<dbReference type="EMBL" id="CAJNOU010001155">
    <property type="protein sequence ID" value="CAF1160474.1"/>
    <property type="molecule type" value="Genomic_DNA"/>
</dbReference>
<dbReference type="Pfam" id="PF00102">
    <property type="entry name" value="Y_phosphatase"/>
    <property type="match status" value="2"/>
</dbReference>
<feature type="domain" description="Tyrosine specific protein phosphatases" evidence="11">
    <location>
        <begin position="1075"/>
        <end position="1140"/>
    </location>
</feature>
<evidence type="ECO:0000259" key="11">
    <source>
        <dbReference type="PROSITE" id="PS50056"/>
    </source>
</evidence>
<dbReference type="InterPro" id="IPR016130">
    <property type="entry name" value="Tyr_Pase_AS"/>
</dbReference>
<organism evidence="12 13">
    <name type="scientific">Rotaria sordida</name>
    <dbReference type="NCBI Taxonomy" id="392033"/>
    <lineage>
        <taxon>Eukaryota</taxon>
        <taxon>Metazoa</taxon>
        <taxon>Spiralia</taxon>
        <taxon>Gnathifera</taxon>
        <taxon>Rotifera</taxon>
        <taxon>Eurotatoria</taxon>
        <taxon>Bdelloidea</taxon>
        <taxon>Philodinida</taxon>
        <taxon>Philodinidae</taxon>
        <taxon>Rotaria</taxon>
    </lineage>
</organism>
<evidence type="ECO:0000256" key="8">
    <source>
        <dbReference type="SAM" id="Phobius"/>
    </source>
</evidence>
<keyword evidence="6 8" id="KW-1133">Transmembrane helix</keyword>
<dbReference type="PROSITE" id="PS00383">
    <property type="entry name" value="TYR_PHOSPHATASE_1"/>
    <property type="match status" value="1"/>
</dbReference>
<dbReference type="Pfam" id="PF02434">
    <property type="entry name" value="Fringe"/>
    <property type="match status" value="1"/>
</dbReference>
<dbReference type="PANTHER" id="PTHR19134:SF540">
    <property type="entry name" value="TYROSINE-PROTEIN PHOSPHATASE 99A"/>
    <property type="match status" value="1"/>
</dbReference>
<evidence type="ECO:0000313" key="13">
    <source>
        <dbReference type="Proteomes" id="UP000663889"/>
    </source>
</evidence>
<reference evidence="12" key="1">
    <citation type="submission" date="2021-02" db="EMBL/GenBank/DDBJ databases">
        <authorList>
            <person name="Nowell W R."/>
        </authorList>
    </citation>
    <scope>NUCLEOTIDE SEQUENCE</scope>
</reference>
<evidence type="ECO:0000256" key="2">
    <source>
        <dbReference type="ARBA" id="ARBA00022676"/>
    </source>
</evidence>
<dbReference type="InterPro" id="IPR050348">
    <property type="entry name" value="Protein-Tyr_Phosphatase"/>
</dbReference>
<dbReference type="InterPro" id="IPR029021">
    <property type="entry name" value="Prot-tyrosine_phosphatase-like"/>
</dbReference>
<dbReference type="InterPro" id="IPR003378">
    <property type="entry name" value="Fringe-like_glycosylTrfase"/>
</dbReference>
<dbReference type="InterPro" id="IPR000242">
    <property type="entry name" value="PTP_cat"/>
</dbReference>
<feature type="transmembrane region" description="Helical" evidence="8">
    <location>
        <begin position="488"/>
        <end position="512"/>
    </location>
</feature>
<dbReference type="GO" id="GO:0004725">
    <property type="term" value="F:protein tyrosine phosphatase activity"/>
    <property type="evidence" value="ECO:0007669"/>
    <property type="project" value="InterPro"/>
</dbReference>
<dbReference type="PRINTS" id="PR00700">
    <property type="entry name" value="PRTYPHPHTASE"/>
</dbReference>
<comment type="caution">
    <text evidence="12">The sequence shown here is derived from an EMBL/GenBank/DDBJ whole genome shotgun (WGS) entry which is preliminary data.</text>
</comment>
<evidence type="ECO:0000256" key="4">
    <source>
        <dbReference type="ARBA" id="ARBA00022692"/>
    </source>
</evidence>
<evidence type="ECO:0000256" key="6">
    <source>
        <dbReference type="ARBA" id="ARBA00022989"/>
    </source>
</evidence>
<sequence>MKTLYILFLFTIFSFYYYSSSSLTNQVTNEFIILINSQSHIYILSQIHNASTFIPTYIPLLYTHSYISSISNWYAIYPIFSSIIHQYPQLKWLFICEPQTRMNLIELIKYAEKSKDFYIGHGLYDLEPSIIHHYSFSLDNPYPDLSSGILISRHILTLFIDRLKSYTKKIDFIIDVKYELNQLINELTGIKLLDRSDIFCNKYKHNCLTWFDGQYDYSCQRTDIQLDDLYIGIKTFIDFHNTRIDLLKKTWLNDKLNYNLFTNEINKTIDNKNERFIILKENTERGHCHKTFSILNYFYENKENFQYLIIVDDDTLLSIQRVLRLIQCFMLSNDIPIVLGERYGYGDYYDYPTGGSGMIFNRQAVRQIISNCQCPLPDTPDDMFLGLCLKRINIPLIHTSELHQAQPNAYSKDWLDHQKPISFHKFEGINVEEYVSANVIDVKDNYSVIVENNLIGSNSNEKINISILCPITRIALISGINVKRENRILGGIIVGLILSILSLIALALLIAYRKKKINNNRGFMPDCRRMILHYVYLIRKKHHPRSNLVQTNGSIDGNISNGNTINYLDGNYKDFDSTSIPINQFAAYVARMHKDGDFGFVRLFEDICEVSKTYTFPADVSQLEYNKSKNRYTNILTYDHSRVKLSSDDRDGRGNYINANYVDGHHKANAYIATQGPMPNTINDFWRMIWEKDVSVLVMITNIKERGRVKCDLYWPQEGTETYGIIQVSLITTVSFAYYVKRIFAIRCKTNRKRIGYERLVHQFHYTDWPDHGVPLFTLPVLSFIRHSSACNPDTGGPIVVHCSAGVGRTGTYIVVDTMLKKIREQHSLNIPSFLKHIRQQRNFLVQTEEQFIFIYDVLLEAIQLLNIGYNDLELNEHNFDYIIQMLDYFDKDSNLTRLDKQFQLVILQNKINDYQLSSGQMEENLSKNRTQAILPYNPCRIILSTDRKPAGGEYINASYMHGCHRVDEFIITQHPMMNTITDFWQMIWNTNTSIIVSLYADEKSQPDVPDFWPLPNQIMDCGSFSVCLIDERFECEYIYRDFLLQSTEEDYELRVKIVSSTYWPDACSPLKASFNLINTIRKLRMNVKSNGPIVVHDLFGGHRAATFCALYTMNEQMEVEGTLNIYELAKIYHIKRPGIWRHNGDLFFLYRCAEVLFREIKLPITYNQNQTSSYHRRYLPHQYIPSQRLDEPVPITSYTSTSIQPISTSSSAFANVAQTVMDSFSKRRQKSRSYRSQTLKKILFLNNESPL</sequence>
<feature type="signal peptide" evidence="9">
    <location>
        <begin position="1"/>
        <end position="22"/>
    </location>
</feature>
<feature type="chain" id="PRO_5032513942" description="Protein-tyrosine-phosphatase" evidence="9">
    <location>
        <begin position="23"/>
        <end position="1252"/>
    </location>
</feature>
<name>A0A814TNF4_9BILA</name>
<evidence type="ECO:0000256" key="9">
    <source>
        <dbReference type="SAM" id="SignalP"/>
    </source>
</evidence>
<dbReference type="InterPro" id="IPR000387">
    <property type="entry name" value="Tyr_Pase_dom"/>
</dbReference>
<evidence type="ECO:0000256" key="3">
    <source>
        <dbReference type="ARBA" id="ARBA00022679"/>
    </source>
</evidence>
<dbReference type="Proteomes" id="UP000663889">
    <property type="component" value="Unassembled WGS sequence"/>
</dbReference>
<keyword evidence="7 8" id="KW-0472">Membrane</keyword>
<dbReference type="AlphaFoldDB" id="A0A814TNF4"/>
<keyword evidence="2" id="KW-0328">Glycosyltransferase</keyword>
<keyword evidence="5" id="KW-0735">Signal-anchor</keyword>
<accession>A0A814TNF4</accession>
<dbReference type="SUPFAM" id="SSF52799">
    <property type="entry name" value="(Phosphotyrosine protein) phosphatases II"/>
    <property type="match status" value="2"/>
</dbReference>
<dbReference type="FunFam" id="3.90.190.10:FF:000088">
    <property type="entry name" value="Receptor protein-tyrosine phosphatase LAR"/>
    <property type="match status" value="1"/>
</dbReference>
<dbReference type="PANTHER" id="PTHR19134">
    <property type="entry name" value="RECEPTOR-TYPE TYROSINE-PROTEIN PHOSPHATASE"/>
    <property type="match status" value="1"/>
</dbReference>
<dbReference type="Gene3D" id="3.90.550.50">
    <property type="match status" value="1"/>
</dbReference>
<dbReference type="InterPro" id="IPR003595">
    <property type="entry name" value="Tyr_Pase_cat"/>
</dbReference>
<feature type="domain" description="Tyrosine specific protein phosphatases" evidence="11">
    <location>
        <begin position="779"/>
        <end position="853"/>
    </location>
</feature>
<evidence type="ECO:0000256" key="1">
    <source>
        <dbReference type="ARBA" id="ARBA00004606"/>
    </source>
</evidence>
<keyword evidence="3" id="KW-0808">Transferase</keyword>
<gene>
    <name evidence="12" type="ORF">SEV965_LOCUS18944</name>
</gene>
<feature type="domain" description="Tyrosine-protein phosphatase" evidence="10">
    <location>
        <begin position="600"/>
        <end position="862"/>
    </location>
</feature>
<keyword evidence="9" id="KW-0732">Signal</keyword>
<dbReference type="PROSITE" id="PS50055">
    <property type="entry name" value="TYR_PHOSPHATASE_PTP"/>
    <property type="match status" value="2"/>
</dbReference>
<evidence type="ECO:0008006" key="14">
    <source>
        <dbReference type="Google" id="ProtNLM"/>
    </source>
</evidence>
<evidence type="ECO:0000256" key="5">
    <source>
        <dbReference type="ARBA" id="ARBA00022968"/>
    </source>
</evidence>
<protein>
    <recommendedName>
        <fullName evidence="14">Protein-tyrosine-phosphatase</fullName>
    </recommendedName>
</protein>
<evidence type="ECO:0000313" key="12">
    <source>
        <dbReference type="EMBL" id="CAF1160474.1"/>
    </source>
</evidence>
<dbReference type="SUPFAM" id="SSF53448">
    <property type="entry name" value="Nucleotide-diphospho-sugar transferases"/>
    <property type="match status" value="1"/>
</dbReference>
<dbReference type="PROSITE" id="PS50056">
    <property type="entry name" value="TYR_PHOSPHATASE_2"/>
    <property type="match status" value="2"/>
</dbReference>
<evidence type="ECO:0000256" key="7">
    <source>
        <dbReference type="ARBA" id="ARBA00023136"/>
    </source>
</evidence>
<keyword evidence="4 8" id="KW-0812">Transmembrane</keyword>
<evidence type="ECO:0000259" key="10">
    <source>
        <dbReference type="PROSITE" id="PS50055"/>
    </source>
</evidence>